<dbReference type="Gene3D" id="1.20.1060.20">
    <property type="match status" value="1"/>
</dbReference>
<comment type="domain">
    <text evidence="7">Contains large globular domains required for ATP hydrolysis at each terminus and a third globular domain forming a flexible hinge near the middle of the molecule. These domains are separated by coiled-coil structures.</text>
</comment>
<sequence length="1225" mass="133661">MEDVIFAGTSSRPPLGRAQVSLTIDNTDGTLDIDYTEVTISRTIYRNGGSEYAINGSQCRLLDIQELLSDTGLGQQMHVIVGQGRLDEILKADPAGHRAFIEEAAGILKHRKRKERALKKLKNTEDNLARTDDLLREIHRQLGPLGRQAKISRRAAGIQVSLRDAQARIYADDAKCAMTARVDMRERFGQVRGELETAQQSLARLKVRIEQVEALSSSANPAIAKVNDTWRDLTRLAEQFRSVASLADERARSAAGRKVTNFGEDPDLLEYRAAEIDKQSESQQGVVADARLAFDKATEARAGDEKQLAASRQTLAELRKATERHTSQVASLRELKARQEAAIELAERRSKDFASQRASLVEQRNVAERQRQQLELDVRCSTESSGAQNDGLDAAKADLAQRREQLQDLQARLRDINGTITALEAKAEALGDTLESRNASGALEGDKRVETLGRLTDFIHVASGFEEAVAHALDQFASAVVVAGSDRMLEALRLAESEKLGKAVVLHPDDASARTRAQVVEGVGFVDAASRGKSTDESADPDSMNDAEESLEFDSDGIPVLAAGQTFDASHLVTANRKAGDMLLAERVADSVRRLLRGVAVVADLDTAAKVVDSGRFTTAVTISGQLVNAVGAVGGSSRSQSDLSLAARRDAATSQAGQLRAQAGPLEQQIEGAKVLRDRAAAEVDRCTQARIQAEMDAKQTRANFEAAADRVASFDRQIAGLDLKIQGLDDERRTHEVKLADLDNSLSQAEGEGAGSVDLDELEQRVRQLEKALDATRERELSAKVEWNNAKTKADSLVRQAGLLHDNARAAVERRAQLKALNEQRERECAHDRAIAADARGMVALVETELKAVKAKRDQMTAAASSQDAELKDLRAKRDEVEPQVDRLRDQEHGLDVERERLAAQYGQIEQKVSDVLGMSIAELVEGYGPDKPVPVLDDSGQPVPIDDADEASGSDGIRDADHVNDVDGDGVSNDVSIETGGRSDTADGRNGQAHSERFRTVPYVRDEQVKRLAKAQRDLNALGKINPLATEEFDALEARNQYLNDQRNDVAQSREDLLKLIKDLDHTMVEVFKDAFDDTAKAFEKVFATLFPGGTGRLRLENPDDLLSTGVIVEASPAGKRVKQLSLLSGGERSLTALALLFAIFTARPSPFYVMDEVEAALDDINLTRLINALNDLRQHAQLIVITHQQRTMAIADALYGVTMRSDGVTAVISQKLERGQR</sequence>
<evidence type="ECO:0000259" key="10">
    <source>
        <dbReference type="Pfam" id="PF06470"/>
    </source>
</evidence>
<dbReference type="AlphaFoldDB" id="A0A086ZGC4"/>
<accession>A0A086ZGC4</accession>
<keyword evidence="6 7" id="KW-0238">DNA-binding</keyword>
<dbReference type="STRING" id="1437606.BBOH_1014"/>
<organism evidence="11 12">
    <name type="scientific">Bifidobacterium bohemicum DSM 22767</name>
    <dbReference type="NCBI Taxonomy" id="1437606"/>
    <lineage>
        <taxon>Bacteria</taxon>
        <taxon>Bacillati</taxon>
        <taxon>Actinomycetota</taxon>
        <taxon>Actinomycetes</taxon>
        <taxon>Bifidobacteriales</taxon>
        <taxon>Bifidobacteriaceae</taxon>
        <taxon>Bifidobacterium</taxon>
    </lineage>
</organism>
<dbReference type="GO" id="GO:0003677">
    <property type="term" value="F:DNA binding"/>
    <property type="evidence" value="ECO:0007669"/>
    <property type="project" value="UniProtKB-UniRule"/>
</dbReference>
<protein>
    <recommendedName>
        <fullName evidence="7">Chromosome partition protein Smc</fullName>
    </recommendedName>
</protein>
<keyword evidence="2 7" id="KW-0963">Cytoplasm</keyword>
<comment type="caution">
    <text evidence="11">The sequence shown here is derived from an EMBL/GenBank/DDBJ whole genome shotgun (WGS) entry which is preliminary data.</text>
</comment>
<evidence type="ECO:0000256" key="6">
    <source>
        <dbReference type="ARBA" id="ARBA00023125"/>
    </source>
</evidence>
<dbReference type="InterPro" id="IPR011890">
    <property type="entry name" value="SMC_prok"/>
</dbReference>
<reference evidence="11 12" key="1">
    <citation type="submission" date="2014-03" db="EMBL/GenBank/DDBJ databases">
        <title>Genomics of Bifidobacteria.</title>
        <authorList>
            <person name="Ventura M."/>
            <person name="Milani C."/>
            <person name="Lugli G.A."/>
        </authorList>
    </citation>
    <scope>NUCLEOTIDE SEQUENCE [LARGE SCALE GENOMIC DNA]</scope>
    <source>
        <strain evidence="11 12">DSM 22767</strain>
    </source>
</reference>
<feature type="compositionally biased region" description="Basic and acidic residues" evidence="8">
    <location>
        <begin position="959"/>
        <end position="968"/>
    </location>
</feature>
<evidence type="ECO:0000313" key="12">
    <source>
        <dbReference type="Proteomes" id="UP000029096"/>
    </source>
</evidence>
<evidence type="ECO:0000256" key="2">
    <source>
        <dbReference type="ARBA" id="ARBA00022490"/>
    </source>
</evidence>
<dbReference type="PIRSF" id="PIRSF005719">
    <property type="entry name" value="SMC"/>
    <property type="match status" value="1"/>
</dbReference>
<dbReference type="GO" id="GO:0005524">
    <property type="term" value="F:ATP binding"/>
    <property type="evidence" value="ECO:0007669"/>
    <property type="project" value="UniProtKB-UniRule"/>
</dbReference>
<evidence type="ECO:0000256" key="1">
    <source>
        <dbReference type="ARBA" id="ARBA00004496"/>
    </source>
</evidence>
<keyword evidence="5 7" id="KW-0175">Coiled coil</keyword>
<gene>
    <name evidence="7" type="primary">smc</name>
    <name evidence="11" type="ORF">BBOH_1014</name>
</gene>
<comment type="function">
    <text evidence="7">Required for chromosome condensation and partitioning.</text>
</comment>
<dbReference type="GO" id="GO:0030261">
    <property type="term" value="P:chromosome condensation"/>
    <property type="evidence" value="ECO:0007669"/>
    <property type="project" value="InterPro"/>
</dbReference>
<evidence type="ECO:0000256" key="3">
    <source>
        <dbReference type="ARBA" id="ARBA00022741"/>
    </source>
</evidence>
<feature type="domain" description="RecF/RecN/SMC N-terminal" evidence="9">
    <location>
        <begin position="1"/>
        <end position="1213"/>
    </location>
</feature>
<evidence type="ECO:0000313" key="11">
    <source>
        <dbReference type="EMBL" id="KFI45574.1"/>
    </source>
</evidence>
<dbReference type="InterPro" id="IPR024704">
    <property type="entry name" value="SMC"/>
</dbReference>
<dbReference type="GO" id="GO:0016887">
    <property type="term" value="F:ATP hydrolysis activity"/>
    <property type="evidence" value="ECO:0007669"/>
    <property type="project" value="InterPro"/>
</dbReference>
<dbReference type="Pfam" id="PF06470">
    <property type="entry name" value="SMC_hinge"/>
    <property type="match status" value="1"/>
</dbReference>
<dbReference type="Pfam" id="PF02463">
    <property type="entry name" value="SMC_N"/>
    <property type="match status" value="1"/>
</dbReference>
<feature type="coiled-coil region" evidence="7">
    <location>
        <begin position="315"/>
        <end position="426"/>
    </location>
</feature>
<dbReference type="Proteomes" id="UP000029096">
    <property type="component" value="Unassembled WGS sequence"/>
</dbReference>
<proteinExistence type="inferred from homology"/>
<dbReference type="InterPro" id="IPR027417">
    <property type="entry name" value="P-loop_NTPase"/>
</dbReference>
<feature type="compositionally biased region" description="Acidic residues" evidence="8">
    <location>
        <begin position="537"/>
        <end position="549"/>
    </location>
</feature>
<evidence type="ECO:0000256" key="5">
    <source>
        <dbReference type="ARBA" id="ARBA00023054"/>
    </source>
</evidence>
<feature type="region of interest" description="Disordered" evidence="8">
    <location>
        <begin position="530"/>
        <end position="549"/>
    </location>
</feature>
<dbReference type="SUPFAM" id="SSF75553">
    <property type="entry name" value="Smc hinge domain"/>
    <property type="match status" value="1"/>
</dbReference>
<feature type="region of interest" description="Disordered" evidence="8">
    <location>
        <begin position="931"/>
        <end position="1001"/>
    </location>
</feature>
<comment type="subcellular location">
    <subcellularLocation>
        <location evidence="1 7">Cytoplasm</location>
    </subcellularLocation>
</comment>
<dbReference type="GO" id="GO:0007059">
    <property type="term" value="P:chromosome segregation"/>
    <property type="evidence" value="ECO:0007669"/>
    <property type="project" value="UniProtKB-UniRule"/>
</dbReference>
<dbReference type="FunFam" id="3.40.50.300:FF:000901">
    <property type="entry name" value="Chromosome partition protein Smc"/>
    <property type="match status" value="1"/>
</dbReference>
<dbReference type="SUPFAM" id="SSF52540">
    <property type="entry name" value="P-loop containing nucleoside triphosphate hydrolases"/>
    <property type="match status" value="1"/>
</dbReference>
<evidence type="ECO:0000259" key="9">
    <source>
        <dbReference type="Pfam" id="PF02463"/>
    </source>
</evidence>
<comment type="similarity">
    <text evidence="7">Belongs to the SMC family.</text>
</comment>
<dbReference type="InterPro" id="IPR003395">
    <property type="entry name" value="RecF/RecN/SMC_N"/>
</dbReference>
<dbReference type="GO" id="GO:0006260">
    <property type="term" value="P:DNA replication"/>
    <property type="evidence" value="ECO:0007669"/>
    <property type="project" value="UniProtKB-UniRule"/>
</dbReference>
<dbReference type="PANTHER" id="PTHR43977">
    <property type="entry name" value="STRUCTURAL MAINTENANCE OF CHROMOSOMES PROTEIN 3"/>
    <property type="match status" value="1"/>
</dbReference>
<keyword evidence="3 7" id="KW-0547">Nucleotide-binding</keyword>
<dbReference type="GO" id="GO:0007062">
    <property type="term" value="P:sister chromatid cohesion"/>
    <property type="evidence" value="ECO:0007669"/>
    <property type="project" value="InterPro"/>
</dbReference>
<name>A0A086ZGC4_9BIFI</name>
<evidence type="ECO:0000256" key="7">
    <source>
        <dbReference type="HAMAP-Rule" id="MF_01894"/>
    </source>
</evidence>
<dbReference type="EMBL" id="JGYP01000002">
    <property type="protein sequence ID" value="KFI45574.1"/>
    <property type="molecule type" value="Genomic_DNA"/>
</dbReference>
<comment type="caution">
    <text evidence="7">Lacks conserved residue(s) required for the propagation of feature annotation.</text>
</comment>
<comment type="subunit">
    <text evidence="7">Homodimer.</text>
</comment>
<feature type="coiled-coil region" evidence="7">
    <location>
        <begin position="734"/>
        <end position="781"/>
    </location>
</feature>
<dbReference type="GO" id="GO:0005737">
    <property type="term" value="C:cytoplasm"/>
    <property type="evidence" value="ECO:0007669"/>
    <property type="project" value="UniProtKB-SubCell"/>
</dbReference>
<feature type="coiled-coil region" evidence="7">
    <location>
        <begin position="107"/>
        <end position="141"/>
    </location>
</feature>
<dbReference type="InterPro" id="IPR036277">
    <property type="entry name" value="SMC_hinge_sf"/>
</dbReference>
<dbReference type="HAMAP" id="MF_01894">
    <property type="entry name" value="Smc_prok"/>
    <property type="match status" value="1"/>
</dbReference>
<dbReference type="Gene3D" id="3.40.50.300">
    <property type="entry name" value="P-loop containing nucleotide triphosphate hydrolases"/>
    <property type="match status" value="2"/>
</dbReference>
<keyword evidence="4 7" id="KW-0067">ATP-binding</keyword>
<evidence type="ECO:0000256" key="4">
    <source>
        <dbReference type="ARBA" id="ARBA00022840"/>
    </source>
</evidence>
<dbReference type="GO" id="GO:0005694">
    <property type="term" value="C:chromosome"/>
    <property type="evidence" value="ECO:0007669"/>
    <property type="project" value="InterPro"/>
</dbReference>
<feature type="domain" description="SMC hinge" evidence="10">
    <location>
        <begin position="452"/>
        <end position="517"/>
    </location>
</feature>
<dbReference type="InterPro" id="IPR010935">
    <property type="entry name" value="SMC_hinge"/>
</dbReference>
<feature type="coiled-coil region" evidence="7">
    <location>
        <begin position="859"/>
        <end position="893"/>
    </location>
</feature>
<evidence type="ECO:0000256" key="8">
    <source>
        <dbReference type="SAM" id="MobiDB-lite"/>
    </source>
</evidence>
<keyword evidence="12" id="KW-1185">Reference proteome</keyword>
<dbReference type="eggNOG" id="COG1196">
    <property type="taxonomic scope" value="Bacteria"/>
</dbReference>